<name>A0A7C1FU48_THERO</name>
<dbReference type="InterPro" id="IPR003782">
    <property type="entry name" value="SCO1/SenC"/>
</dbReference>
<keyword evidence="3" id="KW-0479">Metal-binding</keyword>
<evidence type="ECO:0000313" key="5">
    <source>
        <dbReference type="EMBL" id="HEF65934.1"/>
    </source>
</evidence>
<organism evidence="5">
    <name type="scientific">Thermomicrobium roseum</name>
    <dbReference type="NCBI Taxonomy" id="500"/>
    <lineage>
        <taxon>Bacteria</taxon>
        <taxon>Pseudomonadati</taxon>
        <taxon>Thermomicrobiota</taxon>
        <taxon>Thermomicrobia</taxon>
        <taxon>Thermomicrobiales</taxon>
        <taxon>Thermomicrobiaceae</taxon>
        <taxon>Thermomicrobium</taxon>
    </lineage>
</organism>
<protein>
    <submittedName>
        <fullName evidence="5">SCO family protein</fullName>
    </submittedName>
</protein>
<dbReference type="InterPro" id="IPR013766">
    <property type="entry name" value="Thioredoxin_domain"/>
</dbReference>
<evidence type="ECO:0000256" key="2">
    <source>
        <dbReference type="ARBA" id="ARBA00023008"/>
    </source>
</evidence>
<proteinExistence type="inferred from homology"/>
<dbReference type="Gene3D" id="3.40.30.10">
    <property type="entry name" value="Glutaredoxin"/>
    <property type="match status" value="1"/>
</dbReference>
<dbReference type="PROSITE" id="PS51352">
    <property type="entry name" value="THIOREDOXIN_2"/>
    <property type="match status" value="1"/>
</dbReference>
<feature type="binding site" evidence="3">
    <location>
        <position position="82"/>
    </location>
    <ligand>
        <name>Cu cation</name>
        <dbReference type="ChEBI" id="CHEBI:23378"/>
    </ligand>
</feature>
<dbReference type="AlphaFoldDB" id="A0A7C1FU48"/>
<keyword evidence="2 3" id="KW-0186">Copper</keyword>
<dbReference type="EMBL" id="DSJL01000011">
    <property type="protein sequence ID" value="HEF65934.1"/>
    <property type="molecule type" value="Genomic_DNA"/>
</dbReference>
<dbReference type="SUPFAM" id="SSF52833">
    <property type="entry name" value="Thioredoxin-like"/>
    <property type="match status" value="1"/>
</dbReference>
<keyword evidence="4" id="KW-1015">Disulfide bond</keyword>
<reference evidence="5" key="1">
    <citation type="journal article" date="2020" name="mSystems">
        <title>Genome- and Community-Level Interaction Insights into Carbon Utilization and Element Cycling Functions of Hydrothermarchaeota in Hydrothermal Sediment.</title>
        <authorList>
            <person name="Zhou Z."/>
            <person name="Liu Y."/>
            <person name="Xu W."/>
            <person name="Pan J."/>
            <person name="Luo Z.H."/>
            <person name="Li M."/>
        </authorList>
    </citation>
    <scope>NUCLEOTIDE SEQUENCE [LARGE SCALE GENOMIC DNA]</scope>
    <source>
        <strain evidence="5">SpSt-222</strain>
    </source>
</reference>
<feature type="disulfide bond" description="Redox-active" evidence="4">
    <location>
        <begin position="78"/>
        <end position="82"/>
    </location>
</feature>
<evidence type="ECO:0000256" key="4">
    <source>
        <dbReference type="PIRSR" id="PIRSR603782-2"/>
    </source>
</evidence>
<comment type="similarity">
    <text evidence="1">Belongs to the SCO1/2 family.</text>
</comment>
<accession>A0A7C1FU48</accession>
<dbReference type="GO" id="GO:0046872">
    <property type="term" value="F:metal ion binding"/>
    <property type="evidence" value="ECO:0007669"/>
    <property type="project" value="UniProtKB-KW"/>
</dbReference>
<gene>
    <name evidence="5" type="ORF">ENP47_10100</name>
</gene>
<feature type="binding site" evidence="3">
    <location>
        <position position="78"/>
    </location>
    <ligand>
        <name>Cu cation</name>
        <dbReference type="ChEBI" id="CHEBI:23378"/>
    </ligand>
</feature>
<dbReference type="InterPro" id="IPR036249">
    <property type="entry name" value="Thioredoxin-like_sf"/>
</dbReference>
<dbReference type="PANTHER" id="PTHR12151">
    <property type="entry name" value="ELECTRON TRANSPORT PROTIN SCO1/SENC FAMILY MEMBER"/>
    <property type="match status" value="1"/>
</dbReference>
<evidence type="ECO:0000256" key="1">
    <source>
        <dbReference type="ARBA" id="ARBA00010996"/>
    </source>
</evidence>
<dbReference type="Pfam" id="PF02630">
    <property type="entry name" value="SCO1-SenC"/>
    <property type="match status" value="1"/>
</dbReference>
<sequence length="206" mass="23304">MLRRIRITLWVLAIVALIGTGGVYAVRWYQAQRAIEWALELDGRPAPDFTLLDQTGQTVRLSSLEGHAFIVTFVYTSCPDTCPLTLQKLVATYQRLPQNVRNQVHIIAITVDPERDTPTRVQQYLQANGFENQIIYLTGDPSVLEPVWADFAIAVVRQPLADGQYEVAHTTVSYILDSERRIRYLIRDEALDPERLAGLLERLVAG</sequence>
<dbReference type="CDD" id="cd02968">
    <property type="entry name" value="SCO"/>
    <property type="match status" value="1"/>
</dbReference>
<dbReference type="PANTHER" id="PTHR12151:SF25">
    <property type="entry name" value="LINALOOL DEHYDRATASE_ISOMERASE DOMAIN-CONTAINING PROTEIN"/>
    <property type="match status" value="1"/>
</dbReference>
<feature type="binding site" evidence="3">
    <location>
        <position position="169"/>
    </location>
    <ligand>
        <name>Cu cation</name>
        <dbReference type="ChEBI" id="CHEBI:23378"/>
    </ligand>
</feature>
<evidence type="ECO:0000256" key="3">
    <source>
        <dbReference type="PIRSR" id="PIRSR603782-1"/>
    </source>
</evidence>
<comment type="caution">
    <text evidence="5">The sequence shown here is derived from an EMBL/GenBank/DDBJ whole genome shotgun (WGS) entry which is preliminary data.</text>
</comment>